<keyword evidence="3" id="KW-1185">Reference proteome</keyword>
<dbReference type="EMBL" id="PUFN01000013">
    <property type="protein sequence ID" value="TDG72987.1"/>
    <property type="molecule type" value="Genomic_DNA"/>
</dbReference>
<dbReference type="Proteomes" id="UP000295257">
    <property type="component" value="Unassembled WGS sequence"/>
</dbReference>
<comment type="caution">
    <text evidence="2">The sequence shown here is derived from an EMBL/GenBank/DDBJ whole genome shotgun (WGS) entry which is preliminary data.</text>
</comment>
<reference evidence="2" key="2">
    <citation type="submission" date="2019-02" db="EMBL/GenBank/DDBJ databases">
        <authorList>
            <person name="Buron G."/>
            <person name="Chaylann A."/>
            <person name="Dolejs I."/>
            <person name="Forster J."/>
            <person name="Miks M.H."/>
        </authorList>
    </citation>
    <scope>NUCLEOTIDE SEQUENCE</scope>
    <source>
        <strain evidence="2">ATCC 29644</strain>
    </source>
</reference>
<reference evidence="2 3" key="1">
    <citation type="journal article" date="2019" name="Appl. Microbiol. Biotechnol.">
        <title>Uncovering carbohydrate metabolism through a genotype-phenotype association study of 56 lactic acid bacteria genomes.</title>
        <authorList>
            <person name="Buron-Moles G."/>
            <person name="Chailyan A."/>
            <person name="Dolejs I."/>
            <person name="Forster J."/>
            <person name="Miks M.H."/>
        </authorList>
    </citation>
    <scope>NUCLEOTIDE SEQUENCE [LARGE SCALE GENOMIC DNA]</scope>
    <source>
        <strain evidence="2 3">ATCC 29644</strain>
    </source>
</reference>
<name>A0A4R5NGS3_9LACO</name>
<evidence type="ECO:0000313" key="3">
    <source>
        <dbReference type="Proteomes" id="UP000295257"/>
    </source>
</evidence>
<protein>
    <submittedName>
        <fullName evidence="2">Uncharacterized protein</fullName>
    </submittedName>
</protein>
<proteinExistence type="predicted"/>
<gene>
    <name evidence="2" type="ORF">C5L30_000374</name>
    <name evidence="1" type="ORF">C5L30_000643</name>
</gene>
<sequence length="129" mass="14369">MFRRTQDTEWSGSDFVYEAFTLFGQAFQLVQLSLPFVLTTSVLQPYEASFIVWAIPVSLAATQGIEFSFSSCNYLDVSVHCVFLLIAMYSQTSKYPLRYLGSPIRKSPDQSLLTAPRGVSSLVTSFIGS</sequence>
<evidence type="ECO:0000313" key="1">
    <source>
        <dbReference type="EMBL" id="TDG70866.1"/>
    </source>
</evidence>
<accession>A0A4R5NGS3</accession>
<evidence type="ECO:0000313" key="2">
    <source>
        <dbReference type="EMBL" id="TDG72987.1"/>
    </source>
</evidence>
<dbReference type="AlphaFoldDB" id="A0A4R5NGS3"/>
<dbReference type="EMBL" id="PUFN01000023">
    <property type="protein sequence ID" value="TDG70866.1"/>
    <property type="molecule type" value="Genomic_DNA"/>
</dbReference>
<organism evidence="2 3">
    <name type="scientific">Companilactobacillus farciminis</name>
    <dbReference type="NCBI Taxonomy" id="1612"/>
    <lineage>
        <taxon>Bacteria</taxon>
        <taxon>Bacillati</taxon>
        <taxon>Bacillota</taxon>
        <taxon>Bacilli</taxon>
        <taxon>Lactobacillales</taxon>
        <taxon>Lactobacillaceae</taxon>
        <taxon>Companilactobacillus</taxon>
    </lineage>
</organism>